<keyword evidence="6 9" id="KW-0411">Iron-sulfur</keyword>
<dbReference type="GO" id="GO:0046872">
    <property type="term" value="F:metal ion binding"/>
    <property type="evidence" value="ECO:0007669"/>
    <property type="project" value="UniProtKB-KW"/>
</dbReference>
<dbReference type="PANTHER" id="PTHR37168:SF1">
    <property type="entry name" value="CRISPR-ASSOCIATED EXONUCLEASE CAS4"/>
    <property type="match status" value="1"/>
</dbReference>
<dbReference type="GO" id="GO:0051536">
    <property type="term" value="F:iron-sulfur cluster binding"/>
    <property type="evidence" value="ECO:0007669"/>
    <property type="project" value="UniProtKB-KW"/>
</dbReference>
<reference evidence="11 12" key="1">
    <citation type="submission" date="2018-06" db="EMBL/GenBank/DDBJ databases">
        <title>Genomic Encyclopedia of Archaeal and Bacterial Type Strains, Phase II (KMG-II): from individual species to whole genera.</title>
        <authorList>
            <person name="Goeker M."/>
        </authorList>
    </citation>
    <scope>NUCLEOTIDE SEQUENCE [LARGE SCALE GENOMIC DNA]</scope>
    <source>
        <strain evidence="11 12">DSM 22686</strain>
    </source>
</reference>
<organism evidence="11 12">
    <name type="scientific">Algoriphagus ratkowskyi</name>
    <dbReference type="NCBI Taxonomy" id="57028"/>
    <lineage>
        <taxon>Bacteria</taxon>
        <taxon>Pseudomonadati</taxon>
        <taxon>Bacteroidota</taxon>
        <taxon>Cytophagia</taxon>
        <taxon>Cytophagales</taxon>
        <taxon>Cyclobacteriaceae</taxon>
        <taxon>Algoriphagus</taxon>
    </lineage>
</organism>
<keyword evidence="8 9" id="KW-0464">Manganese</keyword>
<evidence type="ECO:0000313" key="11">
    <source>
        <dbReference type="EMBL" id="PZX51586.1"/>
    </source>
</evidence>
<comment type="cofactor">
    <cofactor evidence="9">
        <name>iron-sulfur cluster</name>
        <dbReference type="ChEBI" id="CHEBI:30408"/>
    </cofactor>
</comment>
<dbReference type="GO" id="GO:0004527">
    <property type="term" value="F:exonuclease activity"/>
    <property type="evidence" value="ECO:0007669"/>
    <property type="project" value="UniProtKB-KW"/>
</dbReference>
<dbReference type="InterPro" id="IPR022765">
    <property type="entry name" value="Dna2/Cas4_DUF83"/>
</dbReference>
<dbReference type="PANTHER" id="PTHR37168">
    <property type="entry name" value="CRISPR-ASSOCIATED EXONUCLEASE CAS4"/>
    <property type="match status" value="1"/>
</dbReference>
<dbReference type="GO" id="GO:0051607">
    <property type="term" value="P:defense response to virus"/>
    <property type="evidence" value="ECO:0007669"/>
    <property type="project" value="UniProtKB-KW"/>
</dbReference>
<dbReference type="InterPro" id="IPR011604">
    <property type="entry name" value="PDDEXK-like_dom_sf"/>
</dbReference>
<dbReference type="EC" id="3.1.12.1" evidence="9"/>
<feature type="domain" description="DUF83" evidence="10">
    <location>
        <begin position="14"/>
        <end position="174"/>
    </location>
</feature>
<evidence type="ECO:0000313" key="12">
    <source>
        <dbReference type="Proteomes" id="UP000249115"/>
    </source>
</evidence>
<comment type="function">
    <text evidence="9">CRISPR (clustered regularly interspaced short palindromic repeat) is an adaptive immune system that provides protection against mobile genetic elements (viruses, transposable elements and conjugative plasmids). CRISPR clusters contain sequences complementary to antecedent mobile elements and target invading nucleic acids. CRISPR clusters are transcribed and processed into CRISPR RNA (crRNA).</text>
</comment>
<dbReference type="EMBL" id="QKZU01000018">
    <property type="protein sequence ID" value="PZX51586.1"/>
    <property type="molecule type" value="Genomic_DNA"/>
</dbReference>
<evidence type="ECO:0000256" key="7">
    <source>
        <dbReference type="ARBA" id="ARBA00023118"/>
    </source>
</evidence>
<keyword evidence="4 9" id="KW-0269">Exonuclease</keyword>
<comment type="similarity">
    <text evidence="9">Belongs to the CRISPR-associated exonuclease Cas4 family.</text>
</comment>
<evidence type="ECO:0000256" key="2">
    <source>
        <dbReference type="ARBA" id="ARBA00022723"/>
    </source>
</evidence>
<evidence type="ECO:0000256" key="4">
    <source>
        <dbReference type="ARBA" id="ARBA00022839"/>
    </source>
</evidence>
<sequence>MAQSNLNLYQLLTATHIAYLHTCHRKLWLFANGIQMEHTSQLVSEGKLIGESSYSDRATKYTELALDGIKIDYYDAKNRIVHEVKKSNKVEYAHIAQVKYYLYILRKNGIEDPQAIIEYPKLRQKESVLWEQGDQEKIENWIKEVQDLITRAECPALDKKPICKSCSYFDFCYIHEV</sequence>
<dbReference type="AlphaFoldDB" id="A0A2W7QWN3"/>
<evidence type="ECO:0000256" key="6">
    <source>
        <dbReference type="ARBA" id="ARBA00023014"/>
    </source>
</evidence>
<evidence type="ECO:0000256" key="5">
    <source>
        <dbReference type="ARBA" id="ARBA00023004"/>
    </source>
</evidence>
<dbReference type="Gene3D" id="3.90.320.10">
    <property type="match status" value="1"/>
</dbReference>
<dbReference type="Proteomes" id="UP000249115">
    <property type="component" value="Unassembled WGS sequence"/>
</dbReference>
<evidence type="ECO:0000256" key="8">
    <source>
        <dbReference type="ARBA" id="ARBA00023211"/>
    </source>
</evidence>
<keyword evidence="7 9" id="KW-0051">Antiviral defense</keyword>
<evidence type="ECO:0000256" key="9">
    <source>
        <dbReference type="RuleBase" id="RU365022"/>
    </source>
</evidence>
<gene>
    <name evidence="11" type="ORF">LV84_03743</name>
</gene>
<accession>A0A2W7QWN3</accession>
<evidence type="ECO:0000256" key="3">
    <source>
        <dbReference type="ARBA" id="ARBA00022801"/>
    </source>
</evidence>
<keyword evidence="3 9" id="KW-0378">Hydrolase</keyword>
<name>A0A2W7QWN3_9BACT</name>
<keyword evidence="1 9" id="KW-0540">Nuclease</keyword>
<comment type="caution">
    <text evidence="11">The sequence shown here is derived from an EMBL/GenBank/DDBJ whole genome shotgun (WGS) entry which is preliminary data.</text>
</comment>
<keyword evidence="5 9" id="KW-0408">Iron</keyword>
<proteinExistence type="inferred from homology"/>
<dbReference type="RefSeq" id="WP_223271795.1">
    <property type="nucleotide sequence ID" value="NZ_MSSV01000002.1"/>
</dbReference>
<evidence type="ECO:0000256" key="1">
    <source>
        <dbReference type="ARBA" id="ARBA00022722"/>
    </source>
</evidence>
<keyword evidence="2 9" id="KW-0479">Metal-binding</keyword>
<comment type="cofactor">
    <cofactor evidence="9">
        <name>Mg(2+)</name>
        <dbReference type="ChEBI" id="CHEBI:18420"/>
    </cofactor>
    <cofactor evidence="9">
        <name>Mn(2+)</name>
        <dbReference type="ChEBI" id="CHEBI:29035"/>
    </cofactor>
    <text evidence="9">Mg(2+) or Mn(2+) required for ssDNA cleavage activity.</text>
</comment>
<dbReference type="Pfam" id="PF01930">
    <property type="entry name" value="Cas_Cas4"/>
    <property type="match status" value="1"/>
</dbReference>
<evidence type="ECO:0000259" key="10">
    <source>
        <dbReference type="Pfam" id="PF01930"/>
    </source>
</evidence>
<dbReference type="InterPro" id="IPR013343">
    <property type="entry name" value="CRISPR-assoc_prot_Cas4"/>
</dbReference>
<dbReference type="NCBIfam" id="TIGR00372">
    <property type="entry name" value="cas4"/>
    <property type="match status" value="1"/>
</dbReference>
<protein>
    <recommendedName>
        <fullName evidence="9">CRISPR-associated exonuclease Cas4</fullName>
        <ecNumber evidence="9">3.1.12.1</ecNumber>
    </recommendedName>
</protein>